<dbReference type="EMBL" id="MN739859">
    <property type="protein sequence ID" value="QHT74919.1"/>
    <property type="molecule type" value="Genomic_DNA"/>
</dbReference>
<accession>A0A6C0H398</accession>
<organism evidence="2">
    <name type="scientific">viral metagenome</name>
    <dbReference type="NCBI Taxonomy" id="1070528"/>
    <lineage>
        <taxon>unclassified sequences</taxon>
        <taxon>metagenomes</taxon>
        <taxon>organismal metagenomes</taxon>
    </lineage>
</organism>
<feature type="region of interest" description="Disordered" evidence="1">
    <location>
        <begin position="189"/>
        <end position="216"/>
    </location>
</feature>
<sequence>MNASKRRKPILKSKSIRRKSILRKSRVRKSIRRKSRVRKSRVRKSRVRKSRARKSIRRKSKSIRRKSRVRKSRARKSIRRKSKSIRRKSRVRKSRVRKSLARKSIRRKSKSIRRKSRVGKYYSPNKDKMYKDSMDVDKDLPLWAVKHGDGERNNKKYKVTTDDDPVQQPPVQQPLVQQPLVQQPLVQQPPVQQPLVQQSSSSSSNHKRKIDEDNEEDIIRDEIRNEIEKILIEYISCEIQPEDKETKIKELLKTYKAKIVNPEIKDKIEEIIRNEQNKLYVKYVDELKELKEGICNAKIAQHQALINAERARVNRARVNNTTNYNRNVRRINEVHNYGDPGIDFDRPRVYDEELTGRGRDNYHCSMMTDKVGTISVPHATFAKYDPTNYTRYKGIVDPNTRHQDMIHYHYGINPHKGDGRGNIIRGRSFWPRIRPDPKFAYENTDYPDPTVFTARRVGHFASDILQQKLRDKYASCRVSAGLRPDNNTEVHFGEPEIH</sequence>
<reference evidence="2" key="1">
    <citation type="journal article" date="2020" name="Nature">
        <title>Giant virus diversity and host interactions through global metagenomics.</title>
        <authorList>
            <person name="Schulz F."/>
            <person name="Roux S."/>
            <person name="Paez-Espino D."/>
            <person name="Jungbluth S."/>
            <person name="Walsh D.A."/>
            <person name="Denef V.J."/>
            <person name="McMahon K.D."/>
            <person name="Konstantinidis K.T."/>
            <person name="Eloe-Fadrosh E.A."/>
            <person name="Kyrpides N.C."/>
            <person name="Woyke T."/>
        </authorList>
    </citation>
    <scope>NUCLEOTIDE SEQUENCE</scope>
    <source>
        <strain evidence="2">GVMAG-M-3300023179-62</strain>
    </source>
</reference>
<protein>
    <submittedName>
        <fullName evidence="2">Uncharacterized protein</fullName>
    </submittedName>
</protein>
<feature type="compositionally biased region" description="Low complexity" evidence="1">
    <location>
        <begin position="189"/>
        <end position="204"/>
    </location>
</feature>
<evidence type="ECO:0000313" key="2">
    <source>
        <dbReference type="EMBL" id="QHT74919.1"/>
    </source>
</evidence>
<name>A0A6C0H398_9ZZZZ</name>
<dbReference type="AlphaFoldDB" id="A0A6C0H398"/>
<evidence type="ECO:0000256" key="1">
    <source>
        <dbReference type="SAM" id="MobiDB-lite"/>
    </source>
</evidence>
<feature type="region of interest" description="Disordered" evidence="1">
    <location>
        <begin position="1"/>
        <end position="133"/>
    </location>
</feature>
<proteinExistence type="predicted"/>
<feature type="compositionally biased region" description="Basic residues" evidence="1">
    <location>
        <begin position="1"/>
        <end position="118"/>
    </location>
</feature>
<feature type="region of interest" description="Disordered" evidence="1">
    <location>
        <begin position="146"/>
        <end position="171"/>
    </location>
</feature>